<evidence type="ECO:0000313" key="1">
    <source>
        <dbReference type="EMBL" id="MPN07787.1"/>
    </source>
</evidence>
<dbReference type="AlphaFoldDB" id="A0A645F0R6"/>
<dbReference type="SUPFAM" id="SSF109604">
    <property type="entry name" value="HD-domain/PDEase-like"/>
    <property type="match status" value="1"/>
</dbReference>
<name>A0A645F0R6_9ZZZZ</name>
<sequence>MIRGALLHDFFLYDWHEKNQNHRLHGFTHPKRALCNAQHYFRLNDIERDVIEKHMWPMTLKPPRFKESLVVCLVDKCCTLSETLRLKWGQIYTEKTDAGGVN</sequence>
<gene>
    <name evidence="1" type="ORF">SDC9_155059</name>
</gene>
<reference evidence="1" key="1">
    <citation type="submission" date="2019-08" db="EMBL/GenBank/DDBJ databases">
        <authorList>
            <person name="Kucharzyk K."/>
            <person name="Murdoch R.W."/>
            <person name="Higgins S."/>
            <person name="Loffler F."/>
        </authorList>
    </citation>
    <scope>NUCLEOTIDE SEQUENCE</scope>
</reference>
<dbReference type="EMBL" id="VSSQ01053793">
    <property type="protein sequence ID" value="MPN07787.1"/>
    <property type="molecule type" value="Genomic_DNA"/>
</dbReference>
<organism evidence="1">
    <name type="scientific">bioreactor metagenome</name>
    <dbReference type="NCBI Taxonomy" id="1076179"/>
    <lineage>
        <taxon>unclassified sequences</taxon>
        <taxon>metagenomes</taxon>
        <taxon>ecological metagenomes</taxon>
    </lineage>
</organism>
<comment type="caution">
    <text evidence="1">The sequence shown here is derived from an EMBL/GenBank/DDBJ whole genome shotgun (WGS) entry which is preliminary data.</text>
</comment>
<accession>A0A645F0R6</accession>
<evidence type="ECO:0008006" key="2">
    <source>
        <dbReference type="Google" id="ProtNLM"/>
    </source>
</evidence>
<proteinExistence type="predicted"/>
<protein>
    <recommendedName>
        <fullName evidence="2">Phosphohydrolase</fullName>
    </recommendedName>
</protein>